<gene>
    <name evidence="1" type="ORF">PXEA_LOCUS22289</name>
</gene>
<name>A0A3S5A6A1_9PLAT</name>
<comment type="caution">
    <text evidence="1">The sequence shown here is derived from an EMBL/GenBank/DDBJ whole genome shotgun (WGS) entry which is preliminary data.</text>
</comment>
<organism evidence="1 2">
    <name type="scientific">Protopolystoma xenopodis</name>
    <dbReference type="NCBI Taxonomy" id="117903"/>
    <lineage>
        <taxon>Eukaryota</taxon>
        <taxon>Metazoa</taxon>
        <taxon>Spiralia</taxon>
        <taxon>Lophotrochozoa</taxon>
        <taxon>Platyhelminthes</taxon>
        <taxon>Monogenea</taxon>
        <taxon>Polyopisthocotylea</taxon>
        <taxon>Polystomatidea</taxon>
        <taxon>Polystomatidae</taxon>
        <taxon>Protopolystoma</taxon>
    </lineage>
</organism>
<proteinExistence type="predicted"/>
<protein>
    <submittedName>
        <fullName evidence="1">Uncharacterized protein</fullName>
    </submittedName>
</protein>
<evidence type="ECO:0000313" key="1">
    <source>
        <dbReference type="EMBL" id="VEL28849.1"/>
    </source>
</evidence>
<dbReference type="EMBL" id="CAAALY010098243">
    <property type="protein sequence ID" value="VEL28849.1"/>
    <property type="molecule type" value="Genomic_DNA"/>
</dbReference>
<accession>A0A3S5A6A1</accession>
<reference evidence="1" key="1">
    <citation type="submission" date="2018-11" db="EMBL/GenBank/DDBJ databases">
        <authorList>
            <consortium name="Pathogen Informatics"/>
        </authorList>
    </citation>
    <scope>NUCLEOTIDE SEQUENCE</scope>
</reference>
<sequence>MLAPGQPQGPDLSLLSTAISTLLSRYYETQQQQFQPDSRNYQSNYFLLQNQQPNQLAVLLPKLFYRSKMACQFRLSLAYLDLANGLLVAEKRALQTGDPVALLTPANVVDSIETKSLDMNQIELSSRHLEDESTPAGFEVVTELISWKKQAQSAAAEEEAEAIWRLSRLPDFELIIGCVVDMVERLLACELQLPVVATAVMRHAASAVAGVEQQNLSTTSADCFDLDELLILGK</sequence>
<dbReference type="AlphaFoldDB" id="A0A3S5A6A1"/>
<evidence type="ECO:0000313" key="2">
    <source>
        <dbReference type="Proteomes" id="UP000784294"/>
    </source>
</evidence>
<dbReference type="Proteomes" id="UP000784294">
    <property type="component" value="Unassembled WGS sequence"/>
</dbReference>
<keyword evidence="2" id="KW-1185">Reference proteome</keyword>